<dbReference type="SUPFAM" id="SSF51735">
    <property type="entry name" value="NAD(P)-binding Rossmann-fold domains"/>
    <property type="match status" value="1"/>
</dbReference>
<evidence type="ECO:0000256" key="1">
    <source>
        <dbReference type="ARBA" id="ARBA00023002"/>
    </source>
</evidence>
<feature type="domain" description="NADPH-dependent reductive aminase-like C-terminal" evidence="3">
    <location>
        <begin position="179"/>
        <end position="303"/>
    </location>
</feature>
<evidence type="ECO:0000313" key="5">
    <source>
        <dbReference type="Proteomes" id="UP001370348"/>
    </source>
</evidence>
<dbReference type="InterPro" id="IPR048666">
    <property type="entry name" value="RedAm-like_C"/>
</dbReference>
<keyword evidence="5" id="KW-1185">Reference proteome</keyword>
<dbReference type="PANTHER" id="PTHR43580:SF2">
    <property type="entry name" value="CYTOKINE-LIKE NUCLEAR FACTOR N-PAC"/>
    <property type="match status" value="1"/>
</dbReference>
<dbReference type="Pfam" id="PF03446">
    <property type="entry name" value="NAD_binding_2"/>
    <property type="match status" value="1"/>
</dbReference>
<dbReference type="InterPro" id="IPR006115">
    <property type="entry name" value="6PGDH_NADP-bd"/>
</dbReference>
<dbReference type="Pfam" id="PF21761">
    <property type="entry name" value="RedAm-like_C"/>
    <property type="match status" value="1"/>
</dbReference>
<dbReference type="InterPro" id="IPR036291">
    <property type="entry name" value="NAD(P)-bd_dom_sf"/>
</dbReference>
<keyword evidence="1" id="KW-0560">Oxidoreductase</keyword>
<dbReference type="Gene3D" id="1.10.1040.10">
    <property type="entry name" value="N-(1-d-carboxylethyl)-l-norvaline Dehydrogenase, domain 2"/>
    <property type="match status" value="1"/>
</dbReference>
<dbReference type="InterPro" id="IPR015815">
    <property type="entry name" value="HIBADH-related"/>
</dbReference>
<dbReference type="RefSeq" id="WP_394827836.1">
    <property type="nucleotide sequence ID" value="NZ_CP089984.1"/>
</dbReference>
<name>A0ABZ2M6K4_9BACT</name>
<evidence type="ECO:0000313" key="4">
    <source>
        <dbReference type="EMBL" id="WXB18194.1"/>
    </source>
</evidence>
<dbReference type="PANTHER" id="PTHR43580">
    <property type="entry name" value="OXIDOREDUCTASE GLYR1-RELATED"/>
    <property type="match status" value="1"/>
</dbReference>
<dbReference type="Proteomes" id="UP001370348">
    <property type="component" value="Chromosome"/>
</dbReference>
<dbReference type="Gene3D" id="3.40.50.720">
    <property type="entry name" value="NAD(P)-binding Rossmann-like Domain"/>
    <property type="match status" value="1"/>
</dbReference>
<dbReference type="PIRSF" id="PIRSF000103">
    <property type="entry name" value="HIBADH"/>
    <property type="match status" value="1"/>
</dbReference>
<sequence length="303" mass="32002">MSKNEKSNHEAARAATEGGQAPVTVLGLGLMGSALAAAFLNQGHPTTVWNRSAQKADALVARGARRADSAREAVAASQVIVLCVLDYEAARDIVEPLGDALAGRVLVNLTSGTPDQVRRMAAWADERGVGYLDGGILSTPSGIGRPETLLLYSGAQALFDAHRPLLAKLGGATLHVGADPGLAVLYDMSLLGIMYSTMIGFLHALAVTGRENVDPVVFASYATKWLTAVTGFLPDMARQVRDRDYTGHEATLDMQAAGIPHFIRSSEDRGVDPAPMKYVLTLMHRAIAKGHGGHDVASLIEVI</sequence>
<protein>
    <submittedName>
        <fullName evidence="4">NAD(P)-binding domain-containing protein</fullName>
    </submittedName>
</protein>
<evidence type="ECO:0000259" key="3">
    <source>
        <dbReference type="Pfam" id="PF21761"/>
    </source>
</evidence>
<accession>A0ABZ2M6K4</accession>
<gene>
    <name evidence="4" type="ORF">LZC94_13140</name>
</gene>
<reference evidence="4 5" key="1">
    <citation type="submission" date="2021-12" db="EMBL/GenBank/DDBJ databases">
        <title>Discovery of the Pendulisporaceae a myxobacterial family with distinct sporulation behavior and unique specialized metabolism.</title>
        <authorList>
            <person name="Garcia R."/>
            <person name="Popoff A."/>
            <person name="Bader C.D."/>
            <person name="Loehr J."/>
            <person name="Walesch S."/>
            <person name="Walt C."/>
            <person name="Boldt J."/>
            <person name="Bunk B."/>
            <person name="Haeckl F.J.F.P.J."/>
            <person name="Gunesch A.P."/>
            <person name="Birkelbach J."/>
            <person name="Nuebel U."/>
            <person name="Pietschmann T."/>
            <person name="Bach T."/>
            <person name="Mueller R."/>
        </authorList>
    </citation>
    <scope>NUCLEOTIDE SEQUENCE [LARGE SCALE GENOMIC DNA]</scope>
    <source>
        <strain evidence="4 5">MSr11954</strain>
    </source>
</reference>
<dbReference type="EMBL" id="CP089984">
    <property type="protein sequence ID" value="WXB18194.1"/>
    <property type="molecule type" value="Genomic_DNA"/>
</dbReference>
<proteinExistence type="predicted"/>
<organism evidence="4 5">
    <name type="scientific">Pendulispora albinea</name>
    <dbReference type="NCBI Taxonomy" id="2741071"/>
    <lineage>
        <taxon>Bacteria</taxon>
        <taxon>Pseudomonadati</taxon>
        <taxon>Myxococcota</taxon>
        <taxon>Myxococcia</taxon>
        <taxon>Myxococcales</taxon>
        <taxon>Sorangiineae</taxon>
        <taxon>Pendulisporaceae</taxon>
        <taxon>Pendulispora</taxon>
    </lineage>
</organism>
<feature type="domain" description="6-phosphogluconate dehydrogenase NADP-binding" evidence="2">
    <location>
        <begin position="23"/>
        <end position="177"/>
    </location>
</feature>
<dbReference type="InterPro" id="IPR013328">
    <property type="entry name" value="6PGD_dom2"/>
</dbReference>
<dbReference type="InterPro" id="IPR051265">
    <property type="entry name" value="HIBADH-related_NP60_sf"/>
</dbReference>
<evidence type="ECO:0000259" key="2">
    <source>
        <dbReference type="Pfam" id="PF03446"/>
    </source>
</evidence>